<dbReference type="Proteomes" id="UP000292345">
    <property type="component" value="Unassembled WGS sequence"/>
</dbReference>
<dbReference type="InterPro" id="IPR010718">
    <property type="entry name" value="DUF1294"/>
</dbReference>
<dbReference type="EMBL" id="PPUZ01000062">
    <property type="protein sequence ID" value="RZM74821.1"/>
    <property type="molecule type" value="Genomic_DNA"/>
</dbReference>
<reference evidence="2 3" key="1">
    <citation type="submission" date="2018-01" db="EMBL/GenBank/DDBJ databases">
        <title>Co-occurrence of chitin degradation, pigmentation and bioactivity in marine Pseudoalteromonas.</title>
        <authorList>
            <person name="Paulsen S."/>
            <person name="Gram L."/>
            <person name="Machado H."/>
        </authorList>
    </citation>
    <scope>NUCLEOTIDE SEQUENCE [LARGE SCALE GENOMIC DNA]</scope>
    <source>
        <strain evidence="2 3">S1946</strain>
    </source>
</reference>
<feature type="transmembrane region" description="Helical" evidence="1">
    <location>
        <begin position="7"/>
        <end position="33"/>
    </location>
</feature>
<evidence type="ECO:0008006" key="4">
    <source>
        <dbReference type="Google" id="ProtNLM"/>
    </source>
</evidence>
<name>A0A4Q7E466_9GAMM</name>
<dbReference type="Pfam" id="PF06961">
    <property type="entry name" value="DUF1294"/>
    <property type="match status" value="1"/>
</dbReference>
<feature type="transmembrane region" description="Helical" evidence="1">
    <location>
        <begin position="71"/>
        <end position="92"/>
    </location>
</feature>
<comment type="caution">
    <text evidence="2">The sequence shown here is derived from an EMBL/GenBank/DDBJ whole genome shotgun (WGS) entry which is preliminary data.</text>
</comment>
<gene>
    <name evidence="2" type="ORF">C3B51_19670</name>
</gene>
<dbReference type="AlphaFoldDB" id="A0A4Q7E466"/>
<evidence type="ECO:0000313" key="3">
    <source>
        <dbReference type="Proteomes" id="UP000292345"/>
    </source>
</evidence>
<evidence type="ECO:0000256" key="1">
    <source>
        <dbReference type="SAM" id="Phobius"/>
    </source>
</evidence>
<sequence>MAVYKKYLIYSLLQVSWGLSALLLIFAIAPSLIALSVPAWSIPAYLLISCAIVFGVFAKDKALSKKGTERLSERLLLLVSAGSCHMTTLPVMSVLRHKTIKLPFLLKLLALYLLQLFTFVTVLVGYLM</sequence>
<proteinExistence type="predicted"/>
<feature type="transmembrane region" description="Helical" evidence="1">
    <location>
        <begin position="39"/>
        <end position="59"/>
    </location>
</feature>
<keyword evidence="1" id="KW-1133">Transmembrane helix</keyword>
<evidence type="ECO:0000313" key="2">
    <source>
        <dbReference type="EMBL" id="RZM74821.1"/>
    </source>
</evidence>
<protein>
    <recommendedName>
        <fullName evidence="4">DUF1294 domain-containing protein</fullName>
    </recommendedName>
</protein>
<accession>A0A4Q7E466</accession>
<organism evidence="2 3">
    <name type="scientific">Pseudoalteromonas rubra</name>
    <dbReference type="NCBI Taxonomy" id="43658"/>
    <lineage>
        <taxon>Bacteria</taxon>
        <taxon>Pseudomonadati</taxon>
        <taxon>Pseudomonadota</taxon>
        <taxon>Gammaproteobacteria</taxon>
        <taxon>Alteromonadales</taxon>
        <taxon>Pseudoalteromonadaceae</taxon>
        <taxon>Pseudoalteromonas</taxon>
    </lineage>
</organism>
<feature type="transmembrane region" description="Helical" evidence="1">
    <location>
        <begin position="104"/>
        <end position="127"/>
    </location>
</feature>
<keyword evidence="1" id="KW-0472">Membrane</keyword>
<keyword evidence="1" id="KW-0812">Transmembrane</keyword>